<dbReference type="OMA" id="IEANCFL"/>
<evidence type="ECO:0008006" key="6">
    <source>
        <dbReference type="Google" id="ProtNLM"/>
    </source>
</evidence>
<evidence type="ECO:0000313" key="2">
    <source>
        <dbReference type="EMBL" id="KAF4737858.1"/>
    </source>
</evidence>
<evidence type="ECO:0000313" key="4">
    <source>
        <dbReference type="Proteomes" id="UP000553632"/>
    </source>
</evidence>
<name>A0A7J6SY61_PEROL</name>
<evidence type="ECO:0000313" key="5">
    <source>
        <dbReference type="Proteomes" id="UP000574390"/>
    </source>
</evidence>
<keyword evidence="4" id="KW-1185">Reference proteome</keyword>
<dbReference type="SUPFAM" id="SSF50630">
    <property type="entry name" value="Acid proteases"/>
    <property type="match status" value="1"/>
</dbReference>
<evidence type="ECO:0000313" key="3">
    <source>
        <dbReference type="EMBL" id="KAF4745407.1"/>
    </source>
</evidence>
<protein>
    <recommendedName>
        <fullName evidence="6">Peptidase A1 domain-containing protein</fullName>
    </recommendedName>
</protein>
<feature type="region of interest" description="Disordered" evidence="1">
    <location>
        <begin position="228"/>
        <end position="250"/>
    </location>
</feature>
<dbReference type="InterPro" id="IPR021109">
    <property type="entry name" value="Peptidase_aspartic_dom_sf"/>
</dbReference>
<sequence>MLPFMKTPPSIAAPLAFLASLIRCNVVTLPFHDEHSRAVLLIDRQPFSFLVDSGSARFFVIHGNWFERRYGPGSCEVHSTTCYFCTAEAPCDDIATRHKFTVKYDGDNEVYEYVEHSGTLHLDQTTVKVSFGLVVHYIGDHLPRSILGLSFGRPNIPKTLLQQLKDSNVIGALSFSMLARNGEHGDFGKVLLGDSERKSEDVAHLLLKPWNETSKHSYWLHETRRRAHPSRNPSNFCSPFGYNRHRQRVH</sequence>
<comment type="caution">
    <text evidence="2">The sequence shown here is derived from an EMBL/GenBank/DDBJ whole genome shotgun (WGS) entry which is preliminary data.</text>
</comment>
<proteinExistence type="predicted"/>
<dbReference type="InterPro" id="IPR034164">
    <property type="entry name" value="Pepsin-like_dom"/>
</dbReference>
<reference evidence="4 5" key="1">
    <citation type="submission" date="2020-04" db="EMBL/GenBank/DDBJ databases">
        <title>Perkinsus olseni comparative genomics.</title>
        <authorList>
            <person name="Bogema D.R."/>
        </authorList>
    </citation>
    <scope>NUCLEOTIDE SEQUENCE [LARGE SCALE GENOMIC DNA]</scope>
    <source>
        <strain evidence="2">ATCC PRA-205</strain>
        <strain evidence="3 4">ATCC PRA-207</strain>
    </source>
</reference>
<dbReference type="Gene3D" id="2.40.70.10">
    <property type="entry name" value="Acid Proteases"/>
    <property type="match status" value="1"/>
</dbReference>
<dbReference type="Proteomes" id="UP000553632">
    <property type="component" value="Unassembled WGS sequence"/>
</dbReference>
<organism evidence="2 5">
    <name type="scientific">Perkinsus olseni</name>
    <name type="common">Perkinsus atlanticus</name>
    <dbReference type="NCBI Taxonomy" id="32597"/>
    <lineage>
        <taxon>Eukaryota</taxon>
        <taxon>Sar</taxon>
        <taxon>Alveolata</taxon>
        <taxon>Perkinsozoa</taxon>
        <taxon>Perkinsea</taxon>
        <taxon>Perkinsida</taxon>
        <taxon>Perkinsidae</taxon>
        <taxon>Perkinsus</taxon>
    </lineage>
</organism>
<dbReference type="Proteomes" id="UP000574390">
    <property type="component" value="Unassembled WGS sequence"/>
</dbReference>
<accession>A0A7J6SY61</accession>
<gene>
    <name evidence="2" type="ORF">FOZ62_003788</name>
    <name evidence="3" type="ORF">FOZ63_021143</name>
</gene>
<evidence type="ECO:0000256" key="1">
    <source>
        <dbReference type="SAM" id="MobiDB-lite"/>
    </source>
</evidence>
<dbReference type="CDD" id="cd05471">
    <property type="entry name" value="pepsin_like"/>
    <property type="match status" value="1"/>
</dbReference>
<dbReference type="AlphaFoldDB" id="A0A7J6SY61"/>
<dbReference type="EMBL" id="JABANO010010288">
    <property type="protein sequence ID" value="KAF4745407.1"/>
    <property type="molecule type" value="Genomic_DNA"/>
</dbReference>
<dbReference type="EMBL" id="JABANM010011348">
    <property type="protein sequence ID" value="KAF4737858.1"/>
    <property type="molecule type" value="Genomic_DNA"/>
</dbReference>